<dbReference type="EMBL" id="PJQY01000225">
    <property type="protein sequence ID" value="PQQ15647.1"/>
    <property type="molecule type" value="Genomic_DNA"/>
</dbReference>
<sequence>MPVAEYIAKFEEFKLRCDIREDRRMTISRFRSGLRPELQRELVPHTVNTLERVFQMVQELEKYLKSSNVVKQTDSQRSDFHVGTFATPSSTTNLVKIAKGKGVLVDTRGGGTQRCYRCQGFGHFAVQCPTKEAIRNLCAHINEQADNQGEFEEDIYEPQQPDADCGIDFEPLQPKLVNQSIPNKEEQDKVGKTEALHIITLKERKEDAEVPSQVEVKPDSHGTHITKEDLPHIDPKVLECYYSFISLES</sequence>
<keyword evidence="1" id="KW-0862">Zinc</keyword>
<dbReference type="SUPFAM" id="SSF57756">
    <property type="entry name" value="Retrovirus zinc finger-like domains"/>
    <property type="match status" value="1"/>
</dbReference>
<accession>A0A314ZC39</accession>
<keyword evidence="1" id="KW-0479">Metal-binding</keyword>
<dbReference type="InterPro" id="IPR001878">
    <property type="entry name" value="Znf_CCHC"/>
</dbReference>
<dbReference type="Gene3D" id="4.10.60.10">
    <property type="entry name" value="Zinc finger, CCHC-type"/>
    <property type="match status" value="1"/>
</dbReference>
<evidence type="ECO:0000259" key="2">
    <source>
        <dbReference type="PROSITE" id="PS50158"/>
    </source>
</evidence>
<proteinExistence type="predicted"/>
<dbReference type="SMART" id="SM00343">
    <property type="entry name" value="ZnF_C2HC"/>
    <property type="match status" value="1"/>
</dbReference>
<dbReference type="PROSITE" id="PS50158">
    <property type="entry name" value="ZF_CCHC"/>
    <property type="match status" value="1"/>
</dbReference>
<keyword evidence="4" id="KW-1185">Reference proteome</keyword>
<dbReference type="AlphaFoldDB" id="A0A314ZC39"/>
<evidence type="ECO:0000313" key="3">
    <source>
        <dbReference type="EMBL" id="PQQ15647.1"/>
    </source>
</evidence>
<protein>
    <recommendedName>
        <fullName evidence="2">CCHC-type domain-containing protein</fullName>
    </recommendedName>
</protein>
<gene>
    <name evidence="3" type="ORF">Pyn_00898</name>
</gene>
<dbReference type="InterPro" id="IPR036875">
    <property type="entry name" value="Znf_CCHC_sf"/>
</dbReference>
<dbReference type="GO" id="GO:0008270">
    <property type="term" value="F:zinc ion binding"/>
    <property type="evidence" value="ECO:0007669"/>
    <property type="project" value="UniProtKB-KW"/>
</dbReference>
<name>A0A314ZC39_PRUYE</name>
<comment type="caution">
    <text evidence="3">The sequence shown here is derived from an EMBL/GenBank/DDBJ whole genome shotgun (WGS) entry which is preliminary data.</text>
</comment>
<keyword evidence="1" id="KW-0863">Zinc-finger</keyword>
<evidence type="ECO:0000313" key="4">
    <source>
        <dbReference type="Proteomes" id="UP000250321"/>
    </source>
</evidence>
<dbReference type="Pfam" id="PF00098">
    <property type="entry name" value="zf-CCHC"/>
    <property type="match status" value="1"/>
</dbReference>
<dbReference type="Proteomes" id="UP000250321">
    <property type="component" value="Unassembled WGS sequence"/>
</dbReference>
<feature type="domain" description="CCHC-type" evidence="2">
    <location>
        <begin position="114"/>
        <end position="129"/>
    </location>
</feature>
<organism evidence="3 4">
    <name type="scientific">Prunus yedoensis var. nudiflora</name>
    <dbReference type="NCBI Taxonomy" id="2094558"/>
    <lineage>
        <taxon>Eukaryota</taxon>
        <taxon>Viridiplantae</taxon>
        <taxon>Streptophyta</taxon>
        <taxon>Embryophyta</taxon>
        <taxon>Tracheophyta</taxon>
        <taxon>Spermatophyta</taxon>
        <taxon>Magnoliopsida</taxon>
        <taxon>eudicotyledons</taxon>
        <taxon>Gunneridae</taxon>
        <taxon>Pentapetalae</taxon>
        <taxon>rosids</taxon>
        <taxon>fabids</taxon>
        <taxon>Rosales</taxon>
        <taxon>Rosaceae</taxon>
        <taxon>Amygdaloideae</taxon>
        <taxon>Amygdaleae</taxon>
        <taxon>Prunus</taxon>
    </lineage>
</organism>
<dbReference type="GO" id="GO:0003676">
    <property type="term" value="F:nucleic acid binding"/>
    <property type="evidence" value="ECO:0007669"/>
    <property type="project" value="InterPro"/>
</dbReference>
<reference evidence="3 4" key="1">
    <citation type="submission" date="2018-02" db="EMBL/GenBank/DDBJ databases">
        <title>Draft genome of wild Prunus yedoensis var. nudiflora.</title>
        <authorList>
            <person name="Baek S."/>
            <person name="Kim J.-H."/>
            <person name="Choi K."/>
            <person name="Kim G.-B."/>
            <person name="Cho A."/>
            <person name="Jang H."/>
            <person name="Shin C.-H."/>
            <person name="Yu H.-J."/>
            <person name="Mun J.-H."/>
        </authorList>
    </citation>
    <scope>NUCLEOTIDE SEQUENCE [LARGE SCALE GENOMIC DNA]</scope>
    <source>
        <strain evidence="4">cv. Jeju island</strain>
        <tissue evidence="3">Leaf</tissue>
    </source>
</reference>
<evidence type="ECO:0000256" key="1">
    <source>
        <dbReference type="PROSITE-ProRule" id="PRU00047"/>
    </source>
</evidence>
<dbReference type="OrthoDB" id="1166507at2759"/>